<dbReference type="EMBL" id="PJQY01002511">
    <property type="protein sequence ID" value="PQP92958.1"/>
    <property type="molecule type" value="Genomic_DNA"/>
</dbReference>
<dbReference type="AlphaFoldDB" id="A0A314XLQ2"/>
<reference evidence="1 2" key="1">
    <citation type="submission" date="2018-02" db="EMBL/GenBank/DDBJ databases">
        <title>Draft genome of wild Prunus yedoensis var. nudiflora.</title>
        <authorList>
            <person name="Baek S."/>
            <person name="Kim J.-H."/>
            <person name="Choi K."/>
            <person name="Kim G.-B."/>
            <person name="Cho A."/>
            <person name="Jang H."/>
            <person name="Shin C.-H."/>
            <person name="Yu H.-J."/>
            <person name="Mun J.-H."/>
        </authorList>
    </citation>
    <scope>NUCLEOTIDE SEQUENCE [LARGE SCALE GENOMIC DNA]</scope>
    <source>
        <strain evidence="2">cv. Jeju island</strain>
        <tissue evidence="1">Leaf</tissue>
    </source>
</reference>
<accession>A0A314XLQ2</accession>
<proteinExistence type="predicted"/>
<comment type="caution">
    <text evidence="1">The sequence shown here is derived from an EMBL/GenBank/DDBJ whole genome shotgun (WGS) entry which is preliminary data.</text>
</comment>
<name>A0A314XLQ2_PRUYE</name>
<gene>
    <name evidence="1" type="ORF">Pyn_33734</name>
</gene>
<sequence>MASTASPHRWRCGIDGDRGGKETCGLDKDLMKEIVKIVEQVGGAAVKSNLMQMSPLYMSSKIKPQRCLEKVMTP</sequence>
<evidence type="ECO:0000313" key="2">
    <source>
        <dbReference type="Proteomes" id="UP000250321"/>
    </source>
</evidence>
<evidence type="ECO:0000313" key="1">
    <source>
        <dbReference type="EMBL" id="PQP92958.1"/>
    </source>
</evidence>
<organism evidence="1 2">
    <name type="scientific">Prunus yedoensis var. nudiflora</name>
    <dbReference type="NCBI Taxonomy" id="2094558"/>
    <lineage>
        <taxon>Eukaryota</taxon>
        <taxon>Viridiplantae</taxon>
        <taxon>Streptophyta</taxon>
        <taxon>Embryophyta</taxon>
        <taxon>Tracheophyta</taxon>
        <taxon>Spermatophyta</taxon>
        <taxon>Magnoliopsida</taxon>
        <taxon>eudicotyledons</taxon>
        <taxon>Gunneridae</taxon>
        <taxon>Pentapetalae</taxon>
        <taxon>rosids</taxon>
        <taxon>fabids</taxon>
        <taxon>Rosales</taxon>
        <taxon>Rosaceae</taxon>
        <taxon>Amygdaloideae</taxon>
        <taxon>Amygdaleae</taxon>
        <taxon>Prunus</taxon>
    </lineage>
</organism>
<dbReference type="Proteomes" id="UP000250321">
    <property type="component" value="Unassembled WGS sequence"/>
</dbReference>
<keyword evidence="2" id="KW-1185">Reference proteome</keyword>
<protein>
    <submittedName>
        <fullName evidence="1">Uncharacterized protein</fullName>
    </submittedName>
</protein>